<evidence type="ECO:0000259" key="2">
    <source>
        <dbReference type="PROSITE" id="PS50943"/>
    </source>
</evidence>
<dbReference type="Gene3D" id="1.10.260.40">
    <property type="entry name" value="lambda repressor-like DNA-binding domains"/>
    <property type="match status" value="3"/>
</dbReference>
<dbReference type="PANTHER" id="PTHR46797">
    <property type="entry name" value="HTH-TYPE TRANSCRIPTIONAL REGULATOR"/>
    <property type="match status" value="1"/>
</dbReference>
<sequence length="256" mass="28224">MIDGRLIRSLRRKRNLSLQELAQRAELSVSYLSEIERGKKQPSLETIEKLASALNVSKEGFFPEADTITPGPTALGEKIALLRQKKGLSQSKLAEKAGISAAYLCHIEKGKVLPAVSTLRTIARALEVCPEDLISATSHVGYKIKKIRRERDLTQADLAAKAGVSTGLIGQIESGRVEPSIKTLEKIASALSLSPCYFVADDDEISSLFKPMNPALKELFLDPKVRSVLELVADCTAEEFSFILKFIQLYKEHRKS</sequence>
<dbReference type="Proteomes" id="UP000280960">
    <property type="component" value="Chromosome"/>
</dbReference>
<evidence type="ECO:0000313" key="3">
    <source>
        <dbReference type="EMBL" id="AYO29317.1"/>
    </source>
</evidence>
<protein>
    <submittedName>
        <fullName evidence="3">Helix-turn-helix domain-containing protein</fullName>
    </submittedName>
</protein>
<gene>
    <name evidence="3" type="ORF">D2962_00695</name>
</gene>
<accession>A0A3G2R2P6</accession>
<dbReference type="EMBL" id="CP033169">
    <property type="protein sequence ID" value="AYO29317.1"/>
    <property type="molecule type" value="Genomic_DNA"/>
</dbReference>
<name>A0A3G2R2P6_9FIRM</name>
<feature type="domain" description="HTH cro/C1-type" evidence="2">
    <location>
        <begin position="144"/>
        <end position="198"/>
    </location>
</feature>
<dbReference type="GO" id="GO:0005829">
    <property type="term" value="C:cytosol"/>
    <property type="evidence" value="ECO:0007669"/>
    <property type="project" value="TreeGrafter"/>
</dbReference>
<proteinExistence type="predicted"/>
<evidence type="ECO:0000313" key="4">
    <source>
        <dbReference type="Proteomes" id="UP000280960"/>
    </source>
</evidence>
<dbReference type="KEGG" id="bacg:D2962_00695"/>
<dbReference type="Pfam" id="PF01381">
    <property type="entry name" value="HTH_3"/>
    <property type="match status" value="3"/>
</dbReference>
<dbReference type="CDD" id="cd00093">
    <property type="entry name" value="HTH_XRE"/>
    <property type="match status" value="3"/>
</dbReference>
<dbReference type="RefSeq" id="WP_122013807.1">
    <property type="nucleotide sequence ID" value="NZ_CP033169.1"/>
</dbReference>
<dbReference type="SMART" id="SM00530">
    <property type="entry name" value="HTH_XRE"/>
    <property type="match status" value="3"/>
</dbReference>
<evidence type="ECO:0000256" key="1">
    <source>
        <dbReference type="ARBA" id="ARBA00023125"/>
    </source>
</evidence>
<dbReference type="InterPro" id="IPR050807">
    <property type="entry name" value="TransReg_Diox_bact_type"/>
</dbReference>
<dbReference type="PROSITE" id="PS50943">
    <property type="entry name" value="HTH_CROC1"/>
    <property type="match status" value="3"/>
</dbReference>
<dbReference type="AlphaFoldDB" id="A0A3G2R2P6"/>
<dbReference type="PANTHER" id="PTHR46797:SF1">
    <property type="entry name" value="METHYLPHOSPHONATE SYNTHASE"/>
    <property type="match status" value="1"/>
</dbReference>
<dbReference type="InterPro" id="IPR010982">
    <property type="entry name" value="Lambda_DNA-bd_dom_sf"/>
</dbReference>
<dbReference type="GO" id="GO:0003700">
    <property type="term" value="F:DNA-binding transcription factor activity"/>
    <property type="evidence" value="ECO:0007669"/>
    <property type="project" value="TreeGrafter"/>
</dbReference>
<feature type="domain" description="HTH cro/C1-type" evidence="2">
    <location>
        <begin position="79"/>
        <end position="134"/>
    </location>
</feature>
<reference evidence="3 4" key="1">
    <citation type="submission" date="2018-10" db="EMBL/GenBank/DDBJ databases">
        <authorList>
            <person name="Zhang X."/>
        </authorList>
    </citation>
    <scope>NUCLEOTIDE SEQUENCE [LARGE SCALE GENOMIC DNA]</scope>
    <source>
        <strain evidence="3 4">SK-G1</strain>
    </source>
</reference>
<dbReference type="SUPFAM" id="SSF47413">
    <property type="entry name" value="lambda repressor-like DNA-binding domains"/>
    <property type="match status" value="3"/>
</dbReference>
<dbReference type="InterPro" id="IPR001387">
    <property type="entry name" value="Cro/C1-type_HTH"/>
</dbReference>
<feature type="domain" description="HTH cro/C1-type" evidence="2">
    <location>
        <begin position="7"/>
        <end position="61"/>
    </location>
</feature>
<dbReference type="GO" id="GO:0003677">
    <property type="term" value="F:DNA binding"/>
    <property type="evidence" value="ECO:0007669"/>
    <property type="project" value="UniProtKB-KW"/>
</dbReference>
<keyword evidence="1" id="KW-0238">DNA-binding</keyword>
<organism evidence="3 4">
    <name type="scientific">Biomaibacter acetigenes</name>
    <dbReference type="NCBI Taxonomy" id="2316383"/>
    <lineage>
        <taxon>Bacteria</taxon>
        <taxon>Bacillati</taxon>
        <taxon>Bacillota</taxon>
        <taxon>Clostridia</taxon>
        <taxon>Thermosediminibacterales</taxon>
        <taxon>Tepidanaerobacteraceae</taxon>
        <taxon>Biomaibacter</taxon>
    </lineage>
</organism>
<keyword evidence="4" id="KW-1185">Reference proteome</keyword>